<dbReference type="AlphaFoldDB" id="A0A8J6XWP9"/>
<gene>
    <name evidence="3" type="ORF">IFK94_06995</name>
</gene>
<organism evidence="3 4">
    <name type="scientific">Candidatus Polarisedimenticola svalbardensis</name>
    <dbReference type="NCBI Taxonomy" id="2886004"/>
    <lineage>
        <taxon>Bacteria</taxon>
        <taxon>Pseudomonadati</taxon>
        <taxon>Acidobacteriota</taxon>
        <taxon>Candidatus Polarisedimenticolia</taxon>
        <taxon>Candidatus Polarisedimenticolales</taxon>
        <taxon>Candidatus Polarisedimenticolaceae</taxon>
        <taxon>Candidatus Polarisedimenticola</taxon>
    </lineage>
</organism>
<sequence length="356" mass="38229">MKAMVLAAGCGRRMQPLTFQVPKPAIPVLGRPLIQQVLAGLGAQGCREATVNLHHLPGSLAALLTEMPAYGLEKLHLSLEEDRILGTGGGIRNAAGFLRGDGTILVRNSDFLLDIDLDEAMEFHRSSGRPVTLVLAGSRQGYTPVPVGRDSRILGFGNLRDYDRAAVVSEGLFTGLHLIEEEVLDRIPGPDPCDIVRDVYLPMLEDGAVGAYTTDRFWWEFGSPEQYLEGSLRLIDMPLSEARRFSSTDPVRERQSARIAVGAGAAIAPEAILTGRIAIGLAAALARGCQVEDSLILPEAWIGAGACLTRCIIGPKAEIPAGTVLDRKLVCTYTDGPPIPPTWDRLGDLVLRPLGN</sequence>
<protein>
    <submittedName>
        <fullName evidence="3">NTP transferase domain-containing protein</fullName>
    </submittedName>
</protein>
<evidence type="ECO:0000259" key="2">
    <source>
        <dbReference type="Pfam" id="PF24894"/>
    </source>
</evidence>
<dbReference type="GO" id="GO:0016740">
    <property type="term" value="F:transferase activity"/>
    <property type="evidence" value="ECO:0007669"/>
    <property type="project" value="UniProtKB-KW"/>
</dbReference>
<evidence type="ECO:0000313" key="4">
    <source>
        <dbReference type="Proteomes" id="UP000648239"/>
    </source>
</evidence>
<dbReference type="SUPFAM" id="SSF51161">
    <property type="entry name" value="Trimeric LpxA-like enzymes"/>
    <property type="match status" value="1"/>
</dbReference>
<feature type="domain" description="Nucleotidyl transferase" evidence="1">
    <location>
        <begin position="2"/>
        <end position="232"/>
    </location>
</feature>
<dbReference type="Pfam" id="PF00483">
    <property type="entry name" value="NTP_transferase"/>
    <property type="match status" value="1"/>
</dbReference>
<dbReference type="SUPFAM" id="SSF53448">
    <property type="entry name" value="Nucleotide-diphospho-sugar transferases"/>
    <property type="match status" value="1"/>
</dbReference>
<dbReference type="InterPro" id="IPR056818">
    <property type="entry name" value="GlmU/GlgC-like_hexapep"/>
</dbReference>
<dbReference type="InterPro" id="IPR029044">
    <property type="entry name" value="Nucleotide-diphossugar_trans"/>
</dbReference>
<dbReference type="Pfam" id="PF24894">
    <property type="entry name" value="Hexapep_GlmU"/>
    <property type="match status" value="1"/>
</dbReference>
<dbReference type="InterPro" id="IPR005835">
    <property type="entry name" value="NTP_transferase_dom"/>
</dbReference>
<evidence type="ECO:0000313" key="3">
    <source>
        <dbReference type="EMBL" id="MBD3867851.1"/>
    </source>
</evidence>
<dbReference type="Proteomes" id="UP000648239">
    <property type="component" value="Unassembled WGS sequence"/>
</dbReference>
<evidence type="ECO:0000259" key="1">
    <source>
        <dbReference type="Pfam" id="PF00483"/>
    </source>
</evidence>
<dbReference type="InterPro" id="IPR011004">
    <property type="entry name" value="Trimer_LpxA-like_sf"/>
</dbReference>
<reference evidence="3 4" key="1">
    <citation type="submission" date="2020-08" db="EMBL/GenBank/DDBJ databases">
        <title>Acidobacteriota in marine sediments use diverse sulfur dissimilation pathways.</title>
        <authorList>
            <person name="Wasmund K."/>
        </authorList>
    </citation>
    <scope>NUCLEOTIDE SEQUENCE [LARGE SCALE GENOMIC DNA]</scope>
    <source>
        <strain evidence="3">MAG AM4</strain>
    </source>
</reference>
<feature type="domain" description="Glucose-1-phosphate adenylyltransferase/Bifunctional protein GlmU-like C-terminal hexapeptide" evidence="2">
    <location>
        <begin position="260"/>
        <end position="324"/>
    </location>
</feature>
<dbReference type="EMBL" id="JACXWD010000017">
    <property type="protein sequence ID" value="MBD3867851.1"/>
    <property type="molecule type" value="Genomic_DNA"/>
</dbReference>
<dbReference type="InterPro" id="IPR050486">
    <property type="entry name" value="Mannose-1P_guanyltransferase"/>
</dbReference>
<dbReference type="Gene3D" id="2.160.10.10">
    <property type="entry name" value="Hexapeptide repeat proteins"/>
    <property type="match status" value="1"/>
</dbReference>
<dbReference type="Gene3D" id="3.90.550.10">
    <property type="entry name" value="Spore Coat Polysaccharide Biosynthesis Protein SpsA, Chain A"/>
    <property type="match status" value="1"/>
</dbReference>
<name>A0A8J6XWP9_9BACT</name>
<dbReference type="PANTHER" id="PTHR22572">
    <property type="entry name" value="SUGAR-1-PHOSPHATE GUANYL TRANSFERASE"/>
    <property type="match status" value="1"/>
</dbReference>
<comment type="caution">
    <text evidence="3">The sequence shown here is derived from an EMBL/GenBank/DDBJ whole genome shotgun (WGS) entry which is preliminary data.</text>
</comment>
<proteinExistence type="predicted"/>
<keyword evidence="3" id="KW-0808">Transferase</keyword>
<accession>A0A8J6XWP9</accession>